<dbReference type="EMBL" id="MOMC01000115">
    <property type="protein sequence ID" value="ONH22197.1"/>
    <property type="molecule type" value="Genomic_DNA"/>
</dbReference>
<protein>
    <recommendedName>
        <fullName evidence="1">Transposase IS204/IS1001/IS1096/IS1165 DDE domain-containing protein</fullName>
    </recommendedName>
</protein>
<dbReference type="AlphaFoldDB" id="A0A1V2IE86"/>
<gene>
    <name evidence="3" type="ORF">BL253_10630</name>
    <name evidence="2" type="ORF">BL253_36340</name>
</gene>
<evidence type="ECO:0000313" key="3">
    <source>
        <dbReference type="EMBL" id="ONH31330.1"/>
    </source>
</evidence>
<reference evidence="4" key="1">
    <citation type="submission" date="2016-10" db="EMBL/GenBank/DDBJ databases">
        <title>Frankia sp. NRRL B-16386 Genome sequencing.</title>
        <authorList>
            <person name="Ghodhbane-Gtari F."/>
            <person name="Swanson E."/>
            <person name="Gueddou A."/>
            <person name="Hezbri K."/>
            <person name="Ktari K."/>
            <person name="Nouioui I."/>
            <person name="Morris K."/>
            <person name="Simpson S."/>
            <person name="Abebe-Akele F."/>
            <person name="Thomas K."/>
            <person name="Gtari M."/>
            <person name="Tisa L.S."/>
        </authorList>
    </citation>
    <scope>NUCLEOTIDE SEQUENCE [LARGE SCALE GENOMIC DNA]</scope>
    <source>
        <strain evidence="4">NRRL B-16386</strain>
    </source>
</reference>
<sequence length="129" mass="14532">MWNTLTDLGEPGLTILAAWIAKEELRALFALAGTHPDRTVIAHRLTKFYTWCASAGIPELERLATTISTWWPCIEAFLHTKITNAASEGYNRVVKLDARNAYGYRNPTNQRLRTRCATTRRARGCLNPA</sequence>
<dbReference type="InterPro" id="IPR002560">
    <property type="entry name" value="Transposase_DDE"/>
</dbReference>
<dbReference type="EMBL" id="MOMC01000017">
    <property type="protein sequence ID" value="ONH31330.1"/>
    <property type="molecule type" value="Genomic_DNA"/>
</dbReference>
<accession>A0A1V2IE86</accession>
<organism evidence="3 4">
    <name type="scientific">Pseudofrankia asymbiotica</name>
    <dbReference type="NCBI Taxonomy" id="1834516"/>
    <lineage>
        <taxon>Bacteria</taxon>
        <taxon>Bacillati</taxon>
        <taxon>Actinomycetota</taxon>
        <taxon>Actinomycetes</taxon>
        <taxon>Frankiales</taxon>
        <taxon>Frankiaceae</taxon>
        <taxon>Pseudofrankia</taxon>
    </lineage>
</organism>
<comment type="caution">
    <text evidence="3">The sequence shown here is derived from an EMBL/GenBank/DDBJ whole genome shotgun (WGS) entry which is preliminary data.</text>
</comment>
<keyword evidence="4" id="KW-1185">Reference proteome</keyword>
<dbReference type="STRING" id="1834516.BL253_10630"/>
<name>A0A1V2IE86_9ACTN</name>
<proteinExistence type="predicted"/>
<feature type="domain" description="Transposase IS204/IS1001/IS1096/IS1165 DDE" evidence="1">
    <location>
        <begin position="13"/>
        <end position="113"/>
    </location>
</feature>
<dbReference type="Pfam" id="PF01610">
    <property type="entry name" value="DDE_Tnp_ISL3"/>
    <property type="match status" value="1"/>
</dbReference>
<evidence type="ECO:0000313" key="4">
    <source>
        <dbReference type="Proteomes" id="UP000188929"/>
    </source>
</evidence>
<evidence type="ECO:0000259" key="1">
    <source>
        <dbReference type="Pfam" id="PF01610"/>
    </source>
</evidence>
<evidence type="ECO:0000313" key="2">
    <source>
        <dbReference type="EMBL" id="ONH22197.1"/>
    </source>
</evidence>
<dbReference type="Proteomes" id="UP000188929">
    <property type="component" value="Unassembled WGS sequence"/>
</dbReference>
<reference evidence="3" key="2">
    <citation type="journal article" date="2017" name="Genome Announc.">
        <title>Permanent Draft Genome Sequences of Three Frankia sp. Strains That Are Atypical, Noninfective, Ineffective Isolates.</title>
        <authorList>
            <person name="Gueddou A."/>
            <person name="Swanson E."/>
            <person name="Ktari A."/>
            <person name="Nouioui I."/>
            <person name="Hezbri K."/>
            <person name="Ghodhbane-Gtari F."/>
            <person name="Simpson S."/>
            <person name="Morris K."/>
            <person name="Thomas W.K."/>
            <person name="Sen A."/>
            <person name="Gtari M."/>
            <person name="Tisa L.S."/>
        </authorList>
    </citation>
    <scope>NUCLEOTIDE SEQUENCE</scope>
    <source>
        <strain evidence="3">NRRL B-16386</strain>
    </source>
</reference>